<organism evidence="2 3">
    <name type="scientific">Haemonchus contortus</name>
    <name type="common">Barber pole worm</name>
    <dbReference type="NCBI Taxonomy" id="6289"/>
    <lineage>
        <taxon>Eukaryota</taxon>
        <taxon>Metazoa</taxon>
        <taxon>Ecdysozoa</taxon>
        <taxon>Nematoda</taxon>
        <taxon>Chromadorea</taxon>
        <taxon>Rhabditida</taxon>
        <taxon>Rhabditina</taxon>
        <taxon>Rhabditomorpha</taxon>
        <taxon>Strongyloidea</taxon>
        <taxon>Trichostrongylidae</taxon>
        <taxon>Haemonchus</taxon>
    </lineage>
</organism>
<dbReference type="InterPro" id="IPR008737">
    <property type="entry name" value="DUF1758"/>
</dbReference>
<protein>
    <recommendedName>
        <fullName evidence="1">DUF1758 domain-containing protein</fullName>
    </recommendedName>
</protein>
<dbReference type="AlphaFoldDB" id="A0A7I5EB81"/>
<reference evidence="3" key="1">
    <citation type="submission" date="2020-12" db="UniProtKB">
        <authorList>
            <consortium name="WormBaseParasite"/>
        </authorList>
    </citation>
    <scope>IDENTIFICATION</scope>
    <source>
        <strain evidence="3">MHco3</strain>
    </source>
</reference>
<name>A0A7I5EB81_HAECO</name>
<evidence type="ECO:0000313" key="3">
    <source>
        <dbReference type="WBParaSite" id="HCON_00117670-00001"/>
    </source>
</evidence>
<keyword evidence="2" id="KW-1185">Reference proteome</keyword>
<proteinExistence type="predicted"/>
<dbReference type="Pfam" id="PF05585">
    <property type="entry name" value="DUF1758"/>
    <property type="match status" value="1"/>
</dbReference>
<feature type="domain" description="DUF1758" evidence="1">
    <location>
        <begin position="81"/>
        <end position="144"/>
    </location>
</feature>
<evidence type="ECO:0000313" key="2">
    <source>
        <dbReference type="Proteomes" id="UP000025227"/>
    </source>
</evidence>
<dbReference type="Proteomes" id="UP000025227">
    <property type="component" value="Unplaced"/>
</dbReference>
<dbReference type="OrthoDB" id="5869442at2759"/>
<sequence length="177" mass="19884">MNCSRLPDGWKLEQVRSRIKMGNFSKDLAANDTKSGNDEEGEPNLKSSLCCIAIGPTTVHAKGDKQRNNNEEVLLMCTEVTLVNPDDNSETAKTMAFLDSRSTHSYITTEVAEKTELSQFKEKDITLHTFGNKEAQTVSSSSTRSTSHYQTFPYTLRKYKPFFSSQIPYLRPTNSSL</sequence>
<dbReference type="WBParaSite" id="HCON_00117670-00001">
    <property type="protein sequence ID" value="HCON_00117670-00001"/>
    <property type="gene ID" value="HCON_00117670"/>
</dbReference>
<accession>A0A7I5EB81</accession>
<evidence type="ECO:0000259" key="1">
    <source>
        <dbReference type="Pfam" id="PF05585"/>
    </source>
</evidence>